<evidence type="ECO:0000256" key="7">
    <source>
        <dbReference type="ARBA" id="ARBA00022475"/>
    </source>
</evidence>
<dbReference type="InterPro" id="IPR041728">
    <property type="entry name" value="GPAT/DHAPAT_LPLAT"/>
</dbReference>
<dbReference type="Proteomes" id="UP001147830">
    <property type="component" value="Unassembled WGS sequence"/>
</dbReference>
<evidence type="ECO:0000256" key="4">
    <source>
        <dbReference type="ARBA" id="ARBA00007937"/>
    </source>
</evidence>
<keyword evidence="9 14" id="KW-0472">Membrane</keyword>
<keyword evidence="10 14" id="KW-0594">Phospholipid biosynthesis</keyword>
<dbReference type="PIRSF" id="PIRSF500064">
    <property type="entry name" value="GPAT"/>
    <property type="match status" value="1"/>
</dbReference>
<feature type="short sequence motif" description="HXXXXD motif" evidence="14">
    <location>
        <begin position="310"/>
        <end position="315"/>
    </location>
</feature>
<evidence type="ECO:0000256" key="10">
    <source>
        <dbReference type="ARBA" id="ARBA00023209"/>
    </source>
</evidence>
<evidence type="ECO:0000256" key="9">
    <source>
        <dbReference type="ARBA" id="ARBA00023136"/>
    </source>
</evidence>
<dbReference type="PANTHER" id="PTHR12563">
    <property type="entry name" value="GLYCEROL-3-PHOSPHATE ACYLTRANSFERASE"/>
    <property type="match status" value="1"/>
</dbReference>
<dbReference type="InterPro" id="IPR022284">
    <property type="entry name" value="GPAT/DHAPAT"/>
</dbReference>
<dbReference type="PANTHER" id="PTHR12563:SF17">
    <property type="entry name" value="DIHYDROXYACETONE PHOSPHATE ACYLTRANSFERASE"/>
    <property type="match status" value="1"/>
</dbReference>
<evidence type="ECO:0000256" key="12">
    <source>
        <dbReference type="ARBA" id="ARBA00023315"/>
    </source>
</evidence>
<keyword evidence="12 14" id="KW-0012">Acyltransferase</keyword>
<name>A0A9X2WIG5_9GAMM</name>
<feature type="domain" description="Phospholipid/glycerol acyltransferase" evidence="15">
    <location>
        <begin position="305"/>
        <end position="432"/>
    </location>
</feature>
<reference evidence="16" key="1">
    <citation type="journal article" date="2022" name="Front. Microbiol.">
        <title>Genome-based taxonomic rearrangement of Oceanobacter-related bacteria including the description of Thalassolituus hydrocarbonoclasticus sp. nov. and Thalassolituus pacificus sp. nov. and emended description of the genus Thalassolituus.</title>
        <authorList>
            <person name="Dong C."/>
            <person name="Wei L."/>
            <person name="Wang J."/>
            <person name="Lai Q."/>
            <person name="Huang Z."/>
            <person name="Shao Z."/>
        </authorList>
    </citation>
    <scope>NUCLEOTIDE SEQUENCE</scope>
    <source>
        <strain evidence="16">59MF3M-4</strain>
    </source>
</reference>
<evidence type="ECO:0000313" key="16">
    <source>
        <dbReference type="EMBL" id="MCT7360833.1"/>
    </source>
</evidence>
<protein>
    <recommendedName>
        <fullName evidence="6 14">Glycerol-3-phosphate acyltransferase</fullName>
        <shortName evidence="14">GPAT</shortName>
        <ecNumber evidence="5 14">2.3.1.15</ecNumber>
    </recommendedName>
</protein>
<evidence type="ECO:0000256" key="11">
    <source>
        <dbReference type="ARBA" id="ARBA00023264"/>
    </source>
</evidence>
<dbReference type="GO" id="GO:0004366">
    <property type="term" value="F:glycerol-3-phosphate O-acyltransferase activity"/>
    <property type="evidence" value="ECO:0007669"/>
    <property type="project" value="UniProtKB-UniRule"/>
</dbReference>
<dbReference type="Pfam" id="PF19277">
    <property type="entry name" value="GPAT_C"/>
    <property type="match status" value="1"/>
</dbReference>
<gene>
    <name evidence="14 16" type="primary">plsB</name>
    <name evidence="16" type="ORF">NYR02_17565</name>
</gene>
<dbReference type="CDD" id="cd07993">
    <property type="entry name" value="LPLAT_DHAPAT-like"/>
    <property type="match status" value="1"/>
</dbReference>
<comment type="pathway">
    <text evidence="2 14">Phospholipid metabolism; CDP-diacylglycerol biosynthesis; CDP-diacylglycerol from sn-glycerol 3-phosphate: step 1/3.</text>
</comment>
<evidence type="ECO:0000256" key="8">
    <source>
        <dbReference type="ARBA" id="ARBA00022679"/>
    </source>
</evidence>
<keyword evidence="8 14" id="KW-0808">Transferase</keyword>
<comment type="pathway">
    <text evidence="3">Lipid metabolism.</text>
</comment>
<dbReference type="GO" id="GO:0016024">
    <property type="term" value="P:CDP-diacylglycerol biosynthetic process"/>
    <property type="evidence" value="ECO:0007669"/>
    <property type="project" value="UniProtKB-UniRule"/>
</dbReference>
<dbReference type="AlphaFoldDB" id="A0A9X2WIG5"/>
<comment type="similarity">
    <text evidence="4 14">Belongs to the GPAT/DAPAT family.</text>
</comment>
<keyword evidence="14" id="KW-0444">Lipid biosynthesis</keyword>
<comment type="catalytic activity">
    <reaction evidence="13 14">
        <text>sn-glycerol 3-phosphate + an acyl-CoA = a 1-acyl-sn-glycero-3-phosphate + CoA</text>
        <dbReference type="Rhea" id="RHEA:15325"/>
        <dbReference type="ChEBI" id="CHEBI:57287"/>
        <dbReference type="ChEBI" id="CHEBI:57597"/>
        <dbReference type="ChEBI" id="CHEBI:57970"/>
        <dbReference type="ChEBI" id="CHEBI:58342"/>
        <dbReference type="EC" id="2.3.1.15"/>
    </reaction>
</comment>
<comment type="domain">
    <text evidence="14">The HXXXXD motif is essential for acyltransferase activity and may constitute the binding site for the phosphate moiety of the glycerol-3-phosphate.</text>
</comment>
<comment type="caution">
    <text evidence="16">The sequence shown here is derived from an EMBL/GenBank/DDBJ whole genome shotgun (WGS) entry which is preliminary data.</text>
</comment>
<evidence type="ECO:0000256" key="13">
    <source>
        <dbReference type="ARBA" id="ARBA00048427"/>
    </source>
</evidence>
<evidence type="ECO:0000259" key="15">
    <source>
        <dbReference type="SMART" id="SM00563"/>
    </source>
</evidence>
<keyword evidence="17" id="KW-1185">Reference proteome</keyword>
<evidence type="ECO:0000313" key="17">
    <source>
        <dbReference type="Proteomes" id="UP001147830"/>
    </source>
</evidence>
<dbReference type="InterPro" id="IPR002123">
    <property type="entry name" value="Plipid/glycerol_acylTrfase"/>
</dbReference>
<comment type="subcellular location">
    <subcellularLocation>
        <location evidence="1 14">Cell membrane</location>
        <topology evidence="1 14">Peripheral membrane protein</topology>
        <orientation evidence="1 14">Cytoplasmic side</orientation>
    </subcellularLocation>
</comment>
<dbReference type="InterPro" id="IPR028354">
    <property type="entry name" value="GPAT_PlsB"/>
</dbReference>
<reference evidence="16" key="2">
    <citation type="submission" date="2022-08" db="EMBL/GenBank/DDBJ databases">
        <authorList>
            <person name="Dong C."/>
        </authorList>
    </citation>
    <scope>NUCLEOTIDE SEQUENCE</scope>
    <source>
        <strain evidence="16">59MF3M-4</strain>
    </source>
</reference>
<organism evidence="16 17">
    <name type="scientific">Thalassolituus pacificus</name>
    <dbReference type="NCBI Taxonomy" id="2975440"/>
    <lineage>
        <taxon>Bacteria</taxon>
        <taxon>Pseudomonadati</taxon>
        <taxon>Pseudomonadota</taxon>
        <taxon>Gammaproteobacteria</taxon>
        <taxon>Oceanospirillales</taxon>
        <taxon>Oceanospirillaceae</taxon>
        <taxon>Thalassolituus</taxon>
    </lineage>
</organism>
<keyword evidence="7 14" id="KW-1003">Cell membrane</keyword>
<dbReference type="EC" id="2.3.1.15" evidence="5 14"/>
<proteinExistence type="inferred from homology"/>
<keyword evidence="14" id="KW-0443">Lipid metabolism</keyword>
<dbReference type="GO" id="GO:0005886">
    <property type="term" value="C:plasma membrane"/>
    <property type="evidence" value="ECO:0007669"/>
    <property type="project" value="UniProtKB-SubCell"/>
</dbReference>
<accession>A0A9X2WIG5</accession>
<evidence type="ECO:0000256" key="2">
    <source>
        <dbReference type="ARBA" id="ARBA00004765"/>
    </source>
</evidence>
<sequence>MNIIKKIRSTLFRWQQKWLYGVIKTQIIGPDIKDFNLDPDKPIIYAMLYPSHAEQLVIDAEVKKLGWGSPHQDRIERRLPGKPFFNIYRRAGTPFRKQGTPIVAKQLVRQAEWLAEQDERDIQVVPVRVFWGRAPEKEGSFLRIWLQNSGTLGGRLFTLMAILLNGRNTFVHFSRPMSLRELYEPGKSPEMLARKVARVLRVHNRQVSASVLGPDLSHRRTLVHQIPHKPQVLKAIEEEVATQGISKAKAQQKALKYADEIASNISYTNVRFLDVLLTWVWNKIYDGISLHNIENLKDISKDNEIIYVPCHRSHIDYLLLSYVLYHHGLQLPQIAAGINLNMPVVGPILRRGGAFFMRRTFRDNKLYAAVFDEYLHSVFSGGYATEYFVEGGRSRTGRTLNPKAGMLAMTLRSYLRDSRKPIIFVPVYTGYEKVFEANSYLGELRGQQKKKESLVGVVGTLRSFKRSFGKVNVTFGEPIYFTEFLNQQRPQWRAEDYSACDYRPDWAPTVVDQLAKEVVTGINGAASVNPINLIALAILSAPRQAMDEQQLIVQMESYRNLLAQNPYSKLTALPDGNGTEWLAYAEKLDAVSRSKHPLGDLIQTSDRQAVTLTYYRNNVLHLIALPSLLACLFVNNQRYSGEQVQEMVASFYPYLQAELFLHWNSSELSSEVQRWLDTLVECGYLHLNDKGYHATPASSNEFALLEGLAANVMQTLERYFLTLSVLSRKGSGELSAKELEEQCTLLAQRISLLYGINAPEFFDKSLFRTLIQQLVSEQLLAKNSDDKLTFSNELDTLTSALEEVLDGALRQSILRSV</sequence>
<dbReference type="SMART" id="SM00563">
    <property type="entry name" value="PlsC"/>
    <property type="match status" value="1"/>
</dbReference>
<dbReference type="HAMAP" id="MF_00393">
    <property type="entry name" value="Glyc3P_acyltrans"/>
    <property type="match status" value="1"/>
</dbReference>
<evidence type="ECO:0000256" key="3">
    <source>
        <dbReference type="ARBA" id="ARBA00005189"/>
    </source>
</evidence>
<evidence type="ECO:0000256" key="6">
    <source>
        <dbReference type="ARBA" id="ARBA00013432"/>
    </source>
</evidence>
<evidence type="ECO:0000256" key="14">
    <source>
        <dbReference type="HAMAP-Rule" id="MF_00393"/>
    </source>
</evidence>
<evidence type="ECO:0000256" key="5">
    <source>
        <dbReference type="ARBA" id="ARBA00013113"/>
    </source>
</evidence>
<dbReference type="EMBL" id="JAOANI010000028">
    <property type="protein sequence ID" value="MCT7360833.1"/>
    <property type="molecule type" value="Genomic_DNA"/>
</dbReference>
<dbReference type="SUPFAM" id="SSF69593">
    <property type="entry name" value="Glycerol-3-phosphate (1)-acyltransferase"/>
    <property type="match status" value="1"/>
</dbReference>
<dbReference type="InterPro" id="IPR045520">
    <property type="entry name" value="GPAT/DHAPAT_C"/>
</dbReference>
<dbReference type="RefSeq" id="WP_260977655.1">
    <property type="nucleotide sequence ID" value="NZ_JAOANI010000028.1"/>
</dbReference>
<dbReference type="NCBIfam" id="TIGR03703">
    <property type="entry name" value="plsB"/>
    <property type="match status" value="1"/>
</dbReference>
<dbReference type="GO" id="GO:0006631">
    <property type="term" value="P:fatty acid metabolic process"/>
    <property type="evidence" value="ECO:0007669"/>
    <property type="project" value="TreeGrafter"/>
</dbReference>
<evidence type="ECO:0000256" key="1">
    <source>
        <dbReference type="ARBA" id="ARBA00004413"/>
    </source>
</evidence>
<keyword evidence="11 14" id="KW-1208">Phospholipid metabolism</keyword>
<dbReference type="NCBIfam" id="NF003441">
    <property type="entry name" value="PRK04974.1"/>
    <property type="match status" value="1"/>
</dbReference>
<dbReference type="PIRSF" id="PIRSF000437">
    <property type="entry name" value="GPAT_DHAPAT"/>
    <property type="match status" value="1"/>
</dbReference>
<dbReference type="Pfam" id="PF01553">
    <property type="entry name" value="Acyltransferase"/>
    <property type="match status" value="1"/>
</dbReference>